<gene>
    <name evidence="9" type="ORF">BXYJ_LOCUS13861</name>
</gene>
<evidence type="ECO:0000313" key="10">
    <source>
        <dbReference type="Proteomes" id="UP000659654"/>
    </source>
</evidence>
<sequence length="402" mass="45370">MATAAAKTKSLEKVMVATARTPSAEGVRAPKADSKADVHSKRSTVEKAESPANHEEFEVDLLVQKRNENILKRLRTKNAEEAVPKQEPKLADESTQSSGASDQNSRFNYGYVVEISDPFFNTTHQYLLGRKLGKGGFSEVRFAKLLGHPDCPRVAMKIVDLKKPKASRIERQPYWEIEILKRLDHSQRVIKIFESKTIEDDVLFMVLELAGRNLEHVARKKITNRAAFAKFYFRCCVKCVYDIHLEDIIHCDIKPANFIKCGRTLKVIDFGCATPLGPLNEAIIRKKALGTTRFMSPEYLKEKIASKGLDIWSLGCILYWLSTGQKIFKDPKGDLRKVICNRPADLSAIKQSDIFDILKQIFDHDRKKRPSSETLLQHPYLHTDASSSTGGHTEPLDASSQD</sequence>
<feature type="binding site" evidence="6">
    <location>
        <position position="157"/>
    </location>
    <ligand>
        <name>ATP</name>
        <dbReference type="ChEBI" id="CHEBI:30616"/>
    </ligand>
</feature>
<feature type="region of interest" description="Disordered" evidence="7">
    <location>
        <begin position="369"/>
        <end position="402"/>
    </location>
</feature>
<feature type="region of interest" description="Disordered" evidence="7">
    <location>
        <begin position="1"/>
        <end position="56"/>
    </location>
</feature>
<dbReference type="EMBL" id="CAJFDI010000006">
    <property type="protein sequence ID" value="CAD5233770.1"/>
    <property type="molecule type" value="Genomic_DNA"/>
</dbReference>
<evidence type="ECO:0000313" key="9">
    <source>
        <dbReference type="EMBL" id="CAD5233770.1"/>
    </source>
</evidence>
<dbReference type="OrthoDB" id="20524at2759"/>
<dbReference type="SUPFAM" id="SSF56112">
    <property type="entry name" value="Protein kinase-like (PK-like)"/>
    <property type="match status" value="1"/>
</dbReference>
<evidence type="ECO:0000259" key="8">
    <source>
        <dbReference type="PROSITE" id="PS50011"/>
    </source>
</evidence>
<dbReference type="GO" id="GO:0004712">
    <property type="term" value="F:protein serine/threonine/tyrosine kinase activity"/>
    <property type="evidence" value="ECO:0007669"/>
    <property type="project" value="TreeGrafter"/>
</dbReference>
<keyword evidence="4" id="KW-0418">Kinase</keyword>
<organism evidence="9 10">
    <name type="scientific">Bursaphelenchus xylophilus</name>
    <name type="common">Pinewood nematode worm</name>
    <name type="synonym">Aphelenchoides xylophilus</name>
    <dbReference type="NCBI Taxonomy" id="6326"/>
    <lineage>
        <taxon>Eukaryota</taxon>
        <taxon>Metazoa</taxon>
        <taxon>Ecdysozoa</taxon>
        <taxon>Nematoda</taxon>
        <taxon>Chromadorea</taxon>
        <taxon>Rhabditida</taxon>
        <taxon>Tylenchina</taxon>
        <taxon>Tylenchomorpha</taxon>
        <taxon>Aphelenchoidea</taxon>
        <taxon>Aphelenchoididae</taxon>
        <taxon>Bursaphelenchus</taxon>
    </lineage>
</organism>
<evidence type="ECO:0000256" key="7">
    <source>
        <dbReference type="SAM" id="MobiDB-lite"/>
    </source>
</evidence>
<dbReference type="GO" id="GO:0005524">
    <property type="term" value="F:ATP binding"/>
    <property type="evidence" value="ECO:0007669"/>
    <property type="project" value="UniProtKB-UniRule"/>
</dbReference>
<keyword evidence="2" id="KW-0808">Transferase</keyword>
<keyword evidence="1" id="KW-0723">Serine/threonine-protein kinase</keyword>
<dbReference type="Proteomes" id="UP000659654">
    <property type="component" value="Unassembled WGS sequence"/>
</dbReference>
<accession>A0A7I8X4Z3</accession>
<evidence type="ECO:0000256" key="6">
    <source>
        <dbReference type="PROSITE-ProRule" id="PRU10141"/>
    </source>
</evidence>
<dbReference type="GO" id="GO:0033316">
    <property type="term" value="P:meiotic spindle assembly checkpoint signaling"/>
    <property type="evidence" value="ECO:0007669"/>
    <property type="project" value="TreeGrafter"/>
</dbReference>
<name>A0A7I8X4Z3_BURXY</name>
<dbReference type="AlphaFoldDB" id="A0A7I8X4Z3"/>
<dbReference type="GO" id="GO:0034501">
    <property type="term" value="P:protein localization to kinetochore"/>
    <property type="evidence" value="ECO:0007669"/>
    <property type="project" value="TreeGrafter"/>
</dbReference>
<dbReference type="SMR" id="A0A7I8X4Z3"/>
<dbReference type="InterPro" id="IPR017441">
    <property type="entry name" value="Protein_kinase_ATP_BS"/>
</dbReference>
<dbReference type="PROSITE" id="PS00107">
    <property type="entry name" value="PROTEIN_KINASE_ATP"/>
    <property type="match status" value="1"/>
</dbReference>
<dbReference type="EMBL" id="CAJFCV020000006">
    <property type="protein sequence ID" value="CAG9129155.1"/>
    <property type="molecule type" value="Genomic_DNA"/>
</dbReference>
<feature type="domain" description="Protein kinase" evidence="8">
    <location>
        <begin position="126"/>
        <end position="381"/>
    </location>
</feature>
<dbReference type="SMART" id="SM00220">
    <property type="entry name" value="S_TKc"/>
    <property type="match status" value="1"/>
</dbReference>
<dbReference type="InterPro" id="IPR000719">
    <property type="entry name" value="Prot_kinase_dom"/>
</dbReference>
<dbReference type="PROSITE" id="PS50011">
    <property type="entry name" value="PROTEIN_KINASE_DOM"/>
    <property type="match status" value="1"/>
</dbReference>
<dbReference type="GO" id="GO:0005634">
    <property type="term" value="C:nucleus"/>
    <property type="evidence" value="ECO:0007669"/>
    <property type="project" value="TreeGrafter"/>
</dbReference>
<dbReference type="GO" id="GO:0004674">
    <property type="term" value="F:protein serine/threonine kinase activity"/>
    <property type="evidence" value="ECO:0007669"/>
    <property type="project" value="UniProtKB-KW"/>
</dbReference>
<dbReference type="Gene3D" id="1.10.510.10">
    <property type="entry name" value="Transferase(Phosphotransferase) domain 1"/>
    <property type="match status" value="1"/>
</dbReference>
<keyword evidence="3 6" id="KW-0547">Nucleotide-binding</keyword>
<keyword evidence="5 6" id="KW-0067">ATP-binding</keyword>
<dbReference type="GO" id="GO:0007059">
    <property type="term" value="P:chromosome segregation"/>
    <property type="evidence" value="ECO:0007669"/>
    <property type="project" value="TreeGrafter"/>
</dbReference>
<dbReference type="InterPro" id="IPR011009">
    <property type="entry name" value="Kinase-like_dom_sf"/>
</dbReference>
<proteinExistence type="predicted"/>
<dbReference type="PANTHER" id="PTHR22974:SF21">
    <property type="entry name" value="DUAL SPECIFICITY PROTEIN KINASE TTK"/>
    <property type="match status" value="1"/>
</dbReference>
<evidence type="ECO:0000256" key="2">
    <source>
        <dbReference type="ARBA" id="ARBA00022679"/>
    </source>
</evidence>
<keyword evidence="10" id="KW-1185">Reference proteome</keyword>
<feature type="compositionally biased region" description="Polar residues" evidence="7">
    <location>
        <begin position="93"/>
        <end position="103"/>
    </location>
</feature>
<dbReference type="PANTHER" id="PTHR22974">
    <property type="entry name" value="MIXED LINEAGE PROTEIN KINASE"/>
    <property type="match status" value="1"/>
</dbReference>
<dbReference type="Pfam" id="PF00069">
    <property type="entry name" value="Pkinase"/>
    <property type="match status" value="1"/>
</dbReference>
<evidence type="ECO:0000256" key="3">
    <source>
        <dbReference type="ARBA" id="ARBA00022741"/>
    </source>
</evidence>
<feature type="region of interest" description="Disordered" evidence="7">
    <location>
        <begin position="75"/>
        <end position="103"/>
    </location>
</feature>
<protein>
    <submittedName>
        <fullName evidence="9">(pine wood nematode) hypothetical protein</fullName>
    </submittedName>
</protein>
<feature type="compositionally biased region" description="Basic and acidic residues" evidence="7">
    <location>
        <begin position="28"/>
        <end position="56"/>
    </location>
</feature>
<evidence type="ECO:0000256" key="4">
    <source>
        <dbReference type="ARBA" id="ARBA00022777"/>
    </source>
</evidence>
<evidence type="ECO:0000256" key="5">
    <source>
        <dbReference type="ARBA" id="ARBA00022840"/>
    </source>
</evidence>
<comment type="caution">
    <text evidence="9">The sequence shown here is derived from an EMBL/GenBank/DDBJ whole genome shotgun (WGS) entry which is preliminary data.</text>
</comment>
<reference evidence="9" key="1">
    <citation type="submission" date="2020-09" db="EMBL/GenBank/DDBJ databases">
        <authorList>
            <person name="Kikuchi T."/>
        </authorList>
    </citation>
    <scope>NUCLEOTIDE SEQUENCE</scope>
    <source>
        <strain evidence="9">Ka4C1</strain>
    </source>
</reference>
<dbReference type="Proteomes" id="UP000582659">
    <property type="component" value="Unassembled WGS sequence"/>
</dbReference>
<dbReference type="GO" id="GO:0000776">
    <property type="term" value="C:kinetochore"/>
    <property type="evidence" value="ECO:0007669"/>
    <property type="project" value="TreeGrafter"/>
</dbReference>
<evidence type="ECO:0000256" key="1">
    <source>
        <dbReference type="ARBA" id="ARBA00022527"/>
    </source>
</evidence>
<dbReference type="GO" id="GO:0007094">
    <property type="term" value="P:mitotic spindle assembly checkpoint signaling"/>
    <property type="evidence" value="ECO:0007669"/>
    <property type="project" value="TreeGrafter"/>
</dbReference>
<feature type="compositionally biased region" description="Basic and acidic residues" evidence="7">
    <location>
        <begin position="75"/>
        <end position="92"/>
    </location>
</feature>